<keyword evidence="1" id="KW-0175">Coiled coil</keyword>
<protein>
    <submittedName>
        <fullName evidence="3">Uncharacterized protein</fullName>
    </submittedName>
</protein>
<dbReference type="EMBL" id="BDRX01000123">
    <property type="protein sequence ID" value="GBF98368.1"/>
    <property type="molecule type" value="Genomic_DNA"/>
</dbReference>
<dbReference type="Proteomes" id="UP000247498">
    <property type="component" value="Unassembled WGS sequence"/>
</dbReference>
<evidence type="ECO:0000256" key="2">
    <source>
        <dbReference type="SAM" id="MobiDB-lite"/>
    </source>
</evidence>
<keyword evidence="4" id="KW-1185">Reference proteome</keyword>
<dbReference type="InParanoid" id="A0A2V0PET5"/>
<feature type="coiled-coil region" evidence="1">
    <location>
        <begin position="13"/>
        <end position="47"/>
    </location>
</feature>
<evidence type="ECO:0000313" key="3">
    <source>
        <dbReference type="EMBL" id="GBF98368.1"/>
    </source>
</evidence>
<accession>A0A2V0PET5</accession>
<dbReference type="AlphaFoldDB" id="A0A2V0PET5"/>
<name>A0A2V0PET5_9CHLO</name>
<feature type="compositionally biased region" description="Gly residues" evidence="2">
    <location>
        <begin position="163"/>
        <end position="174"/>
    </location>
</feature>
<evidence type="ECO:0000256" key="1">
    <source>
        <dbReference type="SAM" id="Coils"/>
    </source>
</evidence>
<comment type="caution">
    <text evidence="3">The sequence shown here is derived from an EMBL/GenBank/DDBJ whole genome shotgun (WGS) entry which is preliminary data.</text>
</comment>
<evidence type="ECO:0000313" key="4">
    <source>
        <dbReference type="Proteomes" id="UP000247498"/>
    </source>
</evidence>
<organism evidence="3 4">
    <name type="scientific">Raphidocelis subcapitata</name>
    <dbReference type="NCBI Taxonomy" id="307507"/>
    <lineage>
        <taxon>Eukaryota</taxon>
        <taxon>Viridiplantae</taxon>
        <taxon>Chlorophyta</taxon>
        <taxon>core chlorophytes</taxon>
        <taxon>Chlorophyceae</taxon>
        <taxon>CS clade</taxon>
        <taxon>Sphaeropleales</taxon>
        <taxon>Selenastraceae</taxon>
        <taxon>Raphidocelis</taxon>
    </lineage>
</organism>
<gene>
    <name evidence="3" type="ORF">Rsub_10763</name>
</gene>
<reference evidence="3 4" key="1">
    <citation type="journal article" date="2018" name="Sci. Rep.">
        <title>Raphidocelis subcapitata (=Pseudokirchneriella subcapitata) provides an insight into genome evolution and environmental adaptations in the Sphaeropleales.</title>
        <authorList>
            <person name="Suzuki S."/>
            <person name="Yamaguchi H."/>
            <person name="Nakajima N."/>
            <person name="Kawachi M."/>
        </authorList>
    </citation>
    <scope>NUCLEOTIDE SEQUENCE [LARGE SCALE GENOMIC DNA]</scope>
    <source>
        <strain evidence="3 4">NIES-35</strain>
    </source>
</reference>
<sequence length="174" mass="18102">MGGGAASAAGGAPNDALSRIEALRRELDDLEAELQQASETGELCARRSRRLRERSSQLSEYALEKVVAGDEDAARSALRIKASVRDALHNATQRASANAALASKLEAVIESKQLQLLQRIREARADVERRRGAAAGGGGAAEEGARELRRASSSGGRRRGREGGGGGGAQQGGS</sequence>
<feature type="region of interest" description="Disordered" evidence="2">
    <location>
        <begin position="127"/>
        <end position="174"/>
    </location>
</feature>
<proteinExistence type="predicted"/>